<accession>A0A5C8P370</accession>
<evidence type="ECO:0000313" key="5">
    <source>
        <dbReference type="Proteomes" id="UP000321574"/>
    </source>
</evidence>
<feature type="region of interest" description="Disordered" evidence="1">
    <location>
        <begin position="57"/>
        <end position="117"/>
    </location>
</feature>
<dbReference type="Proteomes" id="UP000321574">
    <property type="component" value="Unassembled WGS sequence"/>
</dbReference>
<name>A0A5C8P370_9BACI</name>
<feature type="domain" description="DUF1510" evidence="3">
    <location>
        <begin position="125"/>
        <end position="215"/>
    </location>
</feature>
<organism evidence="4 5">
    <name type="scientific">Cerasibacillus terrae</name>
    <dbReference type="NCBI Taxonomy" id="2498845"/>
    <lineage>
        <taxon>Bacteria</taxon>
        <taxon>Bacillati</taxon>
        <taxon>Bacillota</taxon>
        <taxon>Bacilli</taxon>
        <taxon>Bacillales</taxon>
        <taxon>Bacillaceae</taxon>
        <taxon>Cerasibacillus</taxon>
    </lineage>
</organism>
<evidence type="ECO:0000256" key="1">
    <source>
        <dbReference type="SAM" id="MobiDB-lite"/>
    </source>
</evidence>
<dbReference type="InterPro" id="IPR009988">
    <property type="entry name" value="DUF1510"/>
</dbReference>
<sequence>MNVRVEGLTLSDLPENSRVEKYNKRRKNIRLIIILSVIGVVLLFVLLGIWAFGEVSNEDPSNASSETFANQTQNTEEKDMNKDKENERSSNEEKDDETMELDETDESSIKKEAVESTDENVVEAYTADWKPIGTKQEGPHTMQFDKSSIDWQEMVQAMELATGLPEADMTIHWLGRGGDQQAIGTISNQDNTEIYRVYLSWIDDQGWKPTRVEVLNEIIINQ</sequence>
<evidence type="ECO:0000259" key="3">
    <source>
        <dbReference type="Pfam" id="PF07423"/>
    </source>
</evidence>
<evidence type="ECO:0000256" key="2">
    <source>
        <dbReference type="SAM" id="Phobius"/>
    </source>
</evidence>
<protein>
    <submittedName>
        <fullName evidence="4">DUF1510 family protein</fullName>
    </submittedName>
</protein>
<keyword evidence="5" id="KW-1185">Reference proteome</keyword>
<reference evidence="4 5" key="1">
    <citation type="submission" date="2019-06" db="EMBL/GenBank/DDBJ databases">
        <title>Cerasibacillus sp. nov., isolated from maize field.</title>
        <authorList>
            <person name="Lin S.-Y."/>
            <person name="Tsai C.-F."/>
            <person name="Young C.-C."/>
        </authorList>
    </citation>
    <scope>NUCLEOTIDE SEQUENCE [LARGE SCALE GENOMIC DNA]</scope>
    <source>
        <strain evidence="4 5">CC-CFT480</strain>
    </source>
</reference>
<keyword evidence="2" id="KW-1133">Transmembrane helix</keyword>
<feature type="compositionally biased region" description="Polar residues" evidence="1">
    <location>
        <begin position="58"/>
        <end position="74"/>
    </location>
</feature>
<dbReference type="EMBL" id="VDUW01000001">
    <property type="protein sequence ID" value="TXL68051.1"/>
    <property type="molecule type" value="Genomic_DNA"/>
</dbReference>
<dbReference type="OrthoDB" id="2168558at2"/>
<dbReference type="AlphaFoldDB" id="A0A5C8P370"/>
<proteinExistence type="predicted"/>
<keyword evidence="2" id="KW-0812">Transmembrane</keyword>
<keyword evidence="2" id="KW-0472">Membrane</keyword>
<feature type="compositionally biased region" description="Basic and acidic residues" evidence="1">
    <location>
        <begin position="75"/>
        <end position="92"/>
    </location>
</feature>
<comment type="caution">
    <text evidence="4">The sequence shown here is derived from an EMBL/GenBank/DDBJ whole genome shotgun (WGS) entry which is preliminary data.</text>
</comment>
<evidence type="ECO:0000313" key="4">
    <source>
        <dbReference type="EMBL" id="TXL68051.1"/>
    </source>
</evidence>
<feature type="compositionally biased region" description="Acidic residues" evidence="1">
    <location>
        <begin position="93"/>
        <end position="106"/>
    </location>
</feature>
<gene>
    <name evidence="4" type="ORF">FHP05_03255</name>
</gene>
<feature type="transmembrane region" description="Helical" evidence="2">
    <location>
        <begin position="31"/>
        <end position="52"/>
    </location>
</feature>
<dbReference type="Pfam" id="PF07423">
    <property type="entry name" value="DUF1510"/>
    <property type="match status" value="1"/>
</dbReference>